<dbReference type="Gene3D" id="3.80.10.10">
    <property type="entry name" value="Ribonuclease Inhibitor"/>
    <property type="match status" value="2"/>
</dbReference>
<feature type="domain" description="Ig-like" evidence="14">
    <location>
        <begin position="679"/>
        <end position="765"/>
    </location>
</feature>
<dbReference type="InterPro" id="IPR032675">
    <property type="entry name" value="LRR_dom_sf"/>
</dbReference>
<dbReference type="SMART" id="SM00365">
    <property type="entry name" value="LRR_SD22"/>
    <property type="match status" value="8"/>
</dbReference>
<keyword evidence="10" id="KW-0325">Glycoprotein</keyword>
<dbReference type="InterPro" id="IPR013783">
    <property type="entry name" value="Ig-like_fold"/>
</dbReference>
<keyword evidence="7 12" id="KW-1133">Transmembrane helix</keyword>
<evidence type="ECO:0000256" key="7">
    <source>
        <dbReference type="ARBA" id="ARBA00022989"/>
    </source>
</evidence>
<accession>A0A7K8MAV2</accession>
<dbReference type="FunFam" id="2.60.40.10:FF:000150">
    <property type="entry name" value="Leucine rich repeats and immunoglobulin like domains 3"/>
    <property type="match status" value="1"/>
</dbReference>
<keyword evidence="3" id="KW-0433">Leucine-rich repeat</keyword>
<dbReference type="PANTHER" id="PTHR45842:SF16">
    <property type="entry name" value="LEUCINE-RICH REPEATS AND IMMUNOGLOBULIN-LIKE DOMAINS 3"/>
    <property type="match status" value="1"/>
</dbReference>
<protein>
    <submittedName>
        <fullName evidence="15">LRIG3 protein</fullName>
    </submittedName>
</protein>
<feature type="transmembrane region" description="Helical" evidence="12">
    <location>
        <begin position="787"/>
        <end position="813"/>
    </location>
</feature>
<dbReference type="InterPro" id="IPR003598">
    <property type="entry name" value="Ig_sub2"/>
</dbReference>
<dbReference type="FunFam" id="3.80.10.10:FF:000023">
    <property type="entry name" value="Leucine rich repeats and immunoglobulin like domains 3"/>
    <property type="match status" value="1"/>
</dbReference>
<evidence type="ECO:0000256" key="3">
    <source>
        <dbReference type="ARBA" id="ARBA00022614"/>
    </source>
</evidence>
<dbReference type="InterPro" id="IPR001611">
    <property type="entry name" value="Leu-rich_rpt"/>
</dbReference>
<feature type="non-terminal residue" evidence="15">
    <location>
        <position position="1129"/>
    </location>
</feature>
<dbReference type="SMART" id="SM00082">
    <property type="entry name" value="LRRCT"/>
    <property type="match status" value="1"/>
</dbReference>
<keyword evidence="9" id="KW-1015">Disulfide bond</keyword>
<dbReference type="PRINTS" id="PR00019">
    <property type="entry name" value="LEURICHRPT"/>
</dbReference>
<dbReference type="CDD" id="cd05763">
    <property type="entry name" value="IgI_LRIG1-like"/>
    <property type="match status" value="1"/>
</dbReference>
<evidence type="ECO:0000259" key="14">
    <source>
        <dbReference type="PROSITE" id="PS50835"/>
    </source>
</evidence>
<dbReference type="InterPro" id="IPR000483">
    <property type="entry name" value="Cys-rich_flank_reg_C"/>
</dbReference>
<dbReference type="InterPro" id="IPR036179">
    <property type="entry name" value="Ig-like_dom_sf"/>
</dbReference>
<evidence type="ECO:0000256" key="5">
    <source>
        <dbReference type="ARBA" id="ARBA00022729"/>
    </source>
</evidence>
<keyword evidence="16" id="KW-1185">Reference proteome</keyword>
<comment type="subcellular location">
    <subcellularLocation>
        <location evidence="1">Cell membrane</location>
        <topology evidence="1">Single-pass type I membrane protein</topology>
    </subcellularLocation>
</comment>
<dbReference type="InterPro" id="IPR013098">
    <property type="entry name" value="Ig_I-set"/>
</dbReference>
<keyword evidence="5 13" id="KW-0732">Signal</keyword>
<dbReference type="InterPro" id="IPR000372">
    <property type="entry name" value="LRRNT"/>
</dbReference>
<dbReference type="SUPFAM" id="SSF52058">
    <property type="entry name" value="L domain-like"/>
    <property type="match status" value="1"/>
</dbReference>
<evidence type="ECO:0000256" key="1">
    <source>
        <dbReference type="ARBA" id="ARBA00004251"/>
    </source>
</evidence>
<evidence type="ECO:0000256" key="12">
    <source>
        <dbReference type="SAM" id="Phobius"/>
    </source>
</evidence>
<evidence type="ECO:0000256" key="2">
    <source>
        <dbReference type="ARBA" id="ARBA00022475"/>
    </source>
</evidence>
<sequence length="1129" mass="124831">RPRTAPAAFPALLLLPLLLGGRPTAARCPAPCRCAGHLVACSRLELSRLPERLPRGAVQLDLSHNKLSSIKGSILDHLHSLQEVKLNNNELEIIPDLGPVSTNITLLSLTSNKIANILFEHLKPFQSLETLDLSNNNISELKISSFPSLQLKYLYINSNRITSMEPGTFDNLSTTLQVLKLNRNKISAIPQKMFKLSHLQHLELNRNKIKKIDGLTFQGLPALKSLKLQRNGVTRLMDGAFWGLTNMEVLQLDHNNLTEVTKGWLYGLLMLQQLHLSQNAITRISPDAWEFCQKLSELDLTFNQLARLDDSSFIGLSMLVGLYIGNNKVNYIADGAFKGLSSLRILDLKNNEISWTIEDMNGAFSGLDKLRKLILQGNRIRSITKKAFSGLDALEHLDLSNNAIMSVQGNAFSQMKKLKELHFNTSSLLCDCQLKWLPQWMSENNFQSFVNASCAHPQLLKGRSIFAVSLDGFVCDDFPKPQITVQPETQSAIKGSNLSFVCSAASSSDSPMTFAWKKDNELLQDAEIENYAHLRAQGGEVMEYTTILRLRNVEFSNEGKYQCVISNHFGSSYSVKAKLTVNMLPSFTKIPMDLTIRAGAMARLECAAVGHPIPQIAWQKDGGTDFPAARKRRMHVMPEDDVFFIVDVKIEDTGVYSCTAQNTAGSISANATLTVLETPSFLRPLLDRTVTKGETAVLQCIAGGSPPPRLNWTKDDSPLVVTERHFFAAGNQLLIIVDTDVEDAGKYTCEMSNTLGTERGNIRLNVIPTPTCDSPQNIAPSLDDDGWATVGIVIIAVVCCVVGTSLVWVVIIYHTRRRNEDCSITNTDETNLPPDIPSYLSSQGTLAERQDGYGSSENDSHHQFLTSSVGGYFLHQRDGNGICHLDNSSEAELEGVADPFLCHYLGTSGTLYLTGNAYSSDALEAYSTSKLVGGICSPNSIFVMMNLYKIKFSFPLGCSPDQRTSGLGPYESGYLKKKECCQFSPPQEDPFDQCVSVIGMQATSSRWMNSIYTQNEGTGLKSKNLNSDTFDLNRSLEPSSITSNSTFMGTFGKPLWRPQLDSVSSCRQPANCQPKTSSNNHHVSVDFDAEADEEGKERTVSRGENTFYTCKQSFENFRTSTFQSCELDT</sequence>
<evidence type="ECO:0000256" key="11">
    <source>
        <dbReference type="ARBA" id="ARBA00023319"/>
    </source>
</evidence>
<dbReference type="Proteomes" id="UP000547721">
    <property type="component" value="Unassembled WGS sequence"/>
</dbReference>
<dbReference type="GO" id="GO:0005886">
    <property type="term" value="C:plasma membrane"/>
    <property type="evidence" value="ECO:0007669"/>
    <property type="project" value="UniProtKB-SubCell"/>
</dbReference>
<feature type="chain" id="PRO_5029676141" evidence="13">
    <location>
        <begin position="27"/>
        <end position="1129"/>
    </location>
</feature>
<keyword evidence="6" id="KW-0677">Repeat</keyword>
<dbReference type="FunFam" id="3.80.10.10:FF:000040">
    <property type="entry name" value="Leucine rich repeats and immunoglobulin like domains 2"/>
    <property type="match status" value="1"/>
</dbReference>
<evidence type="ECO:0000256" key="9">
    <source>
        <dbReference type="ARBA" id="ARBA00023157"/>
    </source>
</evidence>
<keyword evidence="8 12" id="KW-0472">Membrane</keyword>
<dbReference type="Pfam" id="PF07679">
    <property type="entry name" value="I-set"/>
    <property type="match status" value="2"/>
</dbReference>
<dbReference type="InterPro" id="IPR003591">
    <property type="entry name" value="Leu-rich_rpt_typical-subtyp"/>
</dbReference>
<dbReference type="SMART" id="SM00369">
    <property type="entry name" value="LRR_TYP"/>
    <property type="match status" value="13"/>
</dbReference>
<evidence type="ECO:0000256" key="10">
    <source>
        <dbReference type="ARBA" id="ARBA00023180"/>
    </source>
</evidence>
<evidence type="ECO:0000256" key="4">
    <source>
        <dbReference type="ARBA" id="ARBA00022692"/>
    </source>
</evidence>
<dbReference type="PANTHER" id="PTHR45842">
    <property type="entry name" value="SYNAPTIC ADHESION-LIKE MOLECULE SALM"/>
    <property type="match status" value="1"/>
</dbReference>
<keyword evidence="4 12" id="KW-0812">Transmembrane</keyword>
<evidence type="ECO:0000313" key="15">
    <source>
        <dbReference type="EMBL" id="NXE36865.1"/>
    </source>
</evidence>
<proteinExistence type="predicted"/>
<dbReference type="SMART" id="SM00408">
    <property type="entry name" value="IGc2"/>
    <property type="match status" value="3"/>
</dbReference>
<dbReference type="InterPro" id="IPR003599">
    <property type="entry name" value="Ig_sub"/>
</dbReference>
<evidence type="ECO:0000256" key="8">
    <source>
        <dbReference type="ARBA" id="ARBA00023136"/>
    </source>
</evidence>
<dbReference type="Gene3D" id="2.60.40.10">
    <property type="entry name" value="Immunoglobulins"/>
    <property type="match status" value="3"/>
</dbReference>
<dbReference type="SUPFAM" id="SSF48726">
    <property type="entry name" value="Immunoglobulin"/>
    <property type="match status" value="3"/>
</dbReference>
<feature type="domain" description="Ig-like" evidence="14">
    <location>
        <begin position="585"/>
        <end position="674"/>
    </location>
</feature>
<dbReference type="InterPro" id="IPR050467">
    <property type="entry name" value="LRFN"/>
</dbReference>
<dbReference type="SMART" id="SM00409">
    <property type="entry name" value="IG"/>
    <property type="match status" value="3"/>
</dbReference>
<comment type="caution">
    <text evidence="15">The sequence shown here is derived from an EMBL/GenBank/DDBJ whole genome shotgun (WGS) entry which is preliminary data.</text>
</comment>
<dbReference type="InterPro" id="IPR007110">
    <property type="entry name" value="Ig-like_dom"/>
</dbReference>
<evidence type="ECO:0000256" key="13">
    <source>
        <dbReference type="SAM" id="SignalP"/>
    </source>
</evidence>
<dbReference type="PROSITE" id="PS51450">
    <property type="entry name" value="LRR"/>
    <property type="match status" value="4"/>
</dbReference>
<dbReference type="Pfam" id="PF13855">
    <property type="entry name" value="LRR_8"/>
    <property type="match status" value="4"/>
</dbReference>
<evidence type="ECO:0000313" key="16">
    <source>
        <dbReference type="Proteomes" id="UP000547721"/>
    </source>
</evidence>
<feature type="non-terminal residue" evidence="15">
    <location>
        <position position="1"/>
    </location>
</feature>
<dbReference type="Pfam" id="PF13927">
    <property type="entry name" value="Ig_3"/>
    <property type="match status" value="1"/>
</dbReference>
<dbReference type="PROSITE" id="PS50835">
    <property type="entry name" value="IG_LIKE"/>
    <property type="match status" value="3"/>
</dbReference>
<reference evidence="15 16" key="1">
    <citation type="submission" date="2019-09" db="EMBL/GenBank/DDBJ databases">
        <title>Bird 10,000 Genomes (B10K) Project - Family phase.</title>
        <authorList>
            <person name="Zhang G."/>
        </authorList>
    </citation>
    <scope>NUCLEOTIDE SEQUENCE [LARGE SCALE GENOMIC DNA]</scope>
    <source>
        <strain evidence="15">B10K-CU-031-17</strain>
        <tissue evidence="15">Muscle</tissue>
    </source>
</reference>
<keyword evidence="2" id="KW-1003">Cell membrane</keyword>
<gene>
    <name evidence="15" type="primary">Lrig3</name>
    <name evidence="15" type="ORF">PTILEU_R11451</name>
</gene>
<dbReference type="AlphaFoldDB" id="A0A7K8MAV2"/>
<dbReference type="EMBL" id="VWYY01000283">
    <property type="protein sequence ID" value="NXE36865.1"/>
    <property type="molecule type" value="Genomic_DNA"/>
</dbReference>
<dbReference type="FunFam" id="2.60.40.10:FF:000161">
    <property type="entry name" value="Leucine rich repeats and immunoglobulin like domains 2"/>
    <property type="match status" value="1"/>
</dbReference>
<organism evidence="15 16">
    <name type="scientific">Ptilorrhoa leucosticta</name>
    <dbReference type="NCBI Taxonomy" id="449384"/>
    <lineage>
        <taxon>Eukaryota</taxon>
        <taxon>Metazoa</taxon>
        <taxon>Chordata</taxon>
        <taxon>Craniata</taxon>
        <taxon>Vertebrata</taxon>
        <taxon>Euteleostomi</taxon>
        <taxon>Archelosauria</taxon>
        <taxon>Archosauria</taxon>
        <taxon>Dinosauria</taxon>
        <taxon>Saurischia</taxon>
        <taxon>Theropoda</taxon>
        <taxon>Coelurosauria</taxon>
        <taxon>Aves</taxon>
        <taxon>Neognathae</taxon>
        <taxon>Neoaves</taxon>
        <taxon>Telluraves</taxon>
        <taxon>Australaves</taxon>
        <taxon>Passeriformes</taxon>
        <taxon>Corvoidea</taxon>
        <taxon>Cinclosomatidae</taxon>
        <taxon>Ptilorrhoa</taxon>
    </lineage>
</organism>
<feature type="signal peptide" evidence="13">
    <location>
        <begin position="1"/>
        <end position="26"/>
    </location>
</feature>
<dbReference type="SMART" id="SM00013">
    <property type="entry name" value="LRRNT"/>
    <property type="match status" value="1"/>
</dbReference>
<evidence type="ECO:0000256" key="6">
    <source>
        <dbReference type="ARBA" id="ARBA00022737"/>
    </source>
</evidence>
<feature type="domain" description="Ig-like" evidence="14">
    <location>
        <begin position="481"/>
        <end position="580"/>
    </location>
</feature>
<name>A0A7K8MAV2_9CORV</name>
<keyword evidence="11" id="KW-0393">Immunoglobulin domain</keyword>
<dbReference type="FunFam" id="2.60.40.10:FF:000224">
    <property type="entry name" value="Leucine rich repeats and immunoglobulin like domains 3"/>
    <property type="match status" value="1"/>
</dbReference>